<feature type="transmembrane region" description="Helical" evidence="6">
    <location>
        <begin position="122"/>
        <end position="143"/>
    </location>
</feature>
<feature type="transmembrane region" description="Helical" evidence="6">
    <location>
        <begin position="37"/>
        <end position="61"/>
    </location>
</feature>
<protein>
    <submittedName>
        <fullName evidence="8">Drug/metabolite exporter YedA</fullName>
    </submittedName>
</protein>
<evidence type="ECO:0000259" key="7">
    <source>
        <dbReference type="Pfam" id="PF00892"/>
    </source>
</evidence>
<comment type="subcellular location">
    <subcellularLocation>
        <location evidence="1">Membrane</location>
        <topology evidence="1">Multi-pass membrane protein</topology>
    </subcellularLocation>
</comment>
<evidence type="ECO:0000256" key="6">
    <source>
        <dbReference type="SAM" id="Phobius"/>
    </source>
</evidence>
<reference evidence="8 9" key="1">
    <citation type="submission" date="2019-01" db="EMBL/GenBank/DDBJ databases">
        <title>Ktedonosporobacter rubrisoli SCAWS-G2.</title>
        <authorList>
            <person name="Huang Y."/>
            <person name="Yan B."/>
        </authorList>
    </citation>
    <scope>NUCLEOTIDE SEQUENCE [LARGE SCALE GENOMIC DNA]</scope>
    <source>
        <strain evidence="8 9">SCAWS-G2</strain>
    </source>
</reference>
<dbReference type="PANTHER" id="PTHR32322:SF2">
    <property type="entry name" value="EAMA DOMAIN-CONTAINING PROTEIN"/>
    <property type="match status" value="1"/>
</dbReference>
<dbReference type="InterPro" id="IPR000620">
    <property type="entry name" value="EamA_dom"/>
</dbReference>
<feature type="transmembrane region" description="Helical" evidence="6">
    <location>
        <begin position="296"/>
        <end position="314"/>
    </location>
</feature>
<feature type="transmembrane region" description="Helical" evidence="6">
    <location>
        <begin position="179"/>
        <end position="198"/>
    </location>
</feature>
<dbReference type="AlphaFoldDB" id="A0A4P6JZP3"/>
<proteinExistence type="inferred from homology"/>
<dbReference type="EMBL" id="CP035758">
    <property type="protein sequence ID" value="QBD80596.1"/>
    <property type="molecule type" value="Genomic_DNA"/>
</dbReference>
<gene>
    <name evidence="8" type="primary">yedA</name>
    <name evidence="8" type="ORF">EPA93_33340</name>
</gene>
<dbReference type="KEGG" id="kbs:EPA93_33340"/>
<dbReference type="PANTHER" id="PTHR32322">
    <property type="entry name" value="INNER MEMBRANE TRANSPORTER"/>
    <property type="match status" value="1"/>
</dbReference>
<dbReference type="NCBIfam" id="NF008432">
    <property type="entry name" value="PRK11272.1"/>
    <property type="match status" value="1"/>
</dbReference>
<dbReference type="Pfam" id="PF00892">
    <property type="entry name" value="EamA"/>
    <property type="match status" value="2"/>
</dbReference>
<organism evidence="8 9">
    <name type="scientific">Ktedonosporobacter rubrisoli</name>
    <dbReference type="NCBI Taxonomy" id="2509675"/>
    <lineage>
        <taxon>Bacteria</taxon>
        <taxon>Bacillati</taxon>
        <taxon>Chloroflexota</taxon>
        <taxon>Ktedonobacteria</taxon>
        <taxon>Ktedonobacterales</taxon>
        <taxon>Ktedonosporobacteraceae</taxon>
        <taxon>Ktedonosporobacter</taxon>
    </lineage>
</organism>
<feature type="transmembrane region" description="Helical" evidence="6">
    <location>
        <begin position="210"/>
        <end position="228"/>
    </location>
</feature>
<evidence type="ECO:0000256" key="3">
    <source>
        <dbReference type="ARBA" id="ARBA00022692"/>
    </source>
</evidence>
<name>A0A4P6JZP3_KTERU</name>
<feature type="transmembrane region" description="Helical" evidence="6">
    <location>
        <begin position="67"/>
        <end position="85"/>
    </location>
</feature>
<feature type="transmembrane region" description="Helical" evidence="6">
    <location>
        <begin position="155"/>
        <end position="173"/>
    </location>
</feature>
<evidence type="ECO:0000313" key="8">
    <source>
        <dbReference type="EMBL" id="QBD80596.1"/>
    </source>
</evidence>
<comment type="similarity">
    <text evidence="2">Belongs to the EamA transporter family.</text>
</comment>
<dbReference type="InterPro" id="IPR037185">
    <property type="entry name" value="EmrE-like"/>
</dbReference>
<keyword evidence="3 6" id="KW-0812">Transmembrane</keyword>
<accession>A0A4P6JZP3</accession>
<dbReference type="SUPFAM" id="SSF103481">
    <property type="entry name" value="Multidrug resistance efflux transporter EmrE"/>
    <property type="match status" value="2"/>
</dbReference>
<dbReference type="RefSeq" id="WP_129891660.1">
    <property type="nucleotide sequence ID" value="NZ_CP035758.1"/>
</dbReference>
<dbReference type="InterPro" id="IPR050638">
    <property type="entry name" value="AA-Vitamin_Transporters"/>
</dbReference>
<dbReference type="OrthoDB" id="9812547at2"/>
<keyword evidence="5 6" id="KW-0472">Membrane</keyword>
<evidence type="ECO:0000256" key="4">
    <source>
        <dbReference type="ARBA" id="ARBA00022989"/>
    </source>
</evidence>
<feature type="domain" description="EamA" evidence="7">
    <location>
        <begin position="38"/>
        <end position="169"/>
    </location>
</feature>
<feature type="transmembrane region" description="Helical" evidence="6">
    <location>
        <begin position="97"/>
        <end position="116"/>
    </location>
</feature>
<sequence length="318" mass="33831">MGKQYQTESLQSSHHYDQEQTARSAPLLEGSSKADKIGIGLALLALYLIWGSTYLVMRVALQSFPPYIMGGLRFLCAGVILYVILRLRGSPAPTRKEWLGSALIGILMLVGSNGSVSIAEQWVSSGISAVALAAVPLWTAFFVGLFGRWPSRQEWVGLVLGFAGVILLNLEHGMWTNPFGAALLILAPVSWSLGSALSPRFSLPAGLMSSAAQMLAGGAAMLLLGLLMGQRMHSFPTVQALGAMAYLVLFGSLLAYSAYTYLLKRVRTSLATSYAYVNPVVAVALGVGMAGEHITLIGILAMLVILTGVGLVSLRRKS</sequence>
<evidence type="ECO:0000256" key="2">
    <source>
        <dbReference type="ARBA" id="ARBA00007362"/>
    </source>
</evidence>
<dbReference type="Proteomes" id="UP000290365">
    <property type="component" value="Chromosome"/>
</dbReference>
<evidence type="ECO:0000256" key="5">
    <source>
        <dbReference type="ARBA" id="ARBA00023136"/>
    </source>
</evidence>
<evidence type="ECO:0000313" key="9">
    <source>
        <dbReference type="Proteomes" id="UP000290365"/>
    </source>
</evidence>
<evidence type="ECO:0000256" key="1">
    <source>
        <dbReference type="ARBA" id="ARBA00004141"/>
    </source>
</evidence>
<keyword evidence="9" id="KW-1185">Reference proteome</keyword>
<feature type="transmembrane region" description="Helical" evidence="6">
    <location>
        <begin position="274"/>
        <end position="290"/>
    </location>
</feature>
<feature type="domain" description="EamA" evidence="7">
    <location>
        <begin position="179"/>
        <end position="313"/>
    </location>
</feature>
<dbReference type="GO" id="GO:0016020">
    <property type="term" value="C:membrane"/>
    <property type="evidence" value="ECO:0007669"/>
    <property type="project" value="UniProtKB-SubCell"/>
</dbReference>
<keyword evidence="4 6" id="KW-1133">Transmembrane helix</keyword>
<feature type="transmembrane region" description="Helical" evidence="6">
    <location>
        <begin position="240"/>
        <end position="262"/>
    </location>
</feature>